<comment type="similarity">
    <text evidence="1">Belongs to the MOG1 family.</text>
</comment>
<comment type="caution">
    <text evidence="5">The sequence shown here is derived from an EMBL/GenBank/DDBJ whole genome shotgun (WGS) entry which is preliminary data.</text>
</comment>
<dbReference type="PANTHER" id="PTHR15837">
    <property type="entry name" value="RAN GUANINE NUCLEOTIDE RELEASE FACTOR"/>
    <property type="match status" value="1"/>
</dbReference>
<keyword evidence="4" id="KW-0812">Transmembrane</keyword>
<dbReference type="GO" id="GO:0017080">
    <property type="term" value="F:sodium channel regulator activity"/>
    <property type="evidence" value="ECO:0007669"/>
    <property type="project" value="TreeGrafter"/>
</dbReference>
<dbReference type="InterPro" id="IPR016123">
    <property type="entry name" value="Mog1/PsbP_a/b/a-sand"/>
</dbReference>
<keyword evidence="2" id="KW-0813">Transport</keyword>
<keyword evidence="6" id="KW-1185">Reference proteome</keyword>
<evidence type="ECO:0000313" key="5">
    <source>
        <dbReference type="EMBL" id="KAK2163366.1"/>
    </source>
</evidence>
<feature type="transmembrane region" description="Helical" evidence="4">
    <location>
        <begin position="388"/>
        <end position="404"/>
    </location>
</feature>
<keyword evidence="3" id="KW-0653">Protein transport</keyword>
<name>A0AAD9K1W4_9ANNE</name>
<dbReference type="GO" id="GO:0005634">
    <property type="term" value="C:nucleus"/>
    <property type="evidence" value="ECO:0007669"/>
    <property type="project" value="TreeGrafter"/>
</dbReference>
<evidence type="ECO:0000256" key="1">
    <source>
        <dbReference type="ARBA" id="ARBA00010307"/>
    </source>
</evidence>
<reference evidence="5" key="1">
    <citation type="journal article" date="2023" name="Mol. Biol. Evol.">
        <title>Third-Generation Sequencing Reveals the Adaptive Role of the Epigenome in Three Deep-Sea Polychaetes.</title>
        <authorList>
            <person name="Perez M."/>
            <person name="Aroh O."/>
            <person name="Sun Y."/>
            <person name="Lan Y."/>
            <person name="Juniper S.K."/>
            <person name="Young C.R."/>
            <person name="Angers B."/>
            <person name="Qian P.Y."/>
        </authorList>
    </citation>
    <scope>NUCLEOTIDE SEQUENCE</scope>
    <source>
        <strain evidence="5">P08H-3</strain>
    </source>
</reference>
<dbReference type="Pfam" id="PF04603">
    <property type="entry name" value="Mog1"/>
    <property type="match status" value="1"/>
</dbReference>
<accession>A0AAD9K1W4</accession>
<dbReference type="GO" id="GO:0006606">
    <property type="term" value="P:protein import into nucleus"/>
    <property type="evidence" value="ECO:0007669"/>
    <property type="project" value="TreeGrafter"/>
</dbReference>
<dbReference type="AlphaFoldDB" id="A0AAD9K1W4"/>
<protein>
    <submittedName>
        <fullName evidence="5">Uncharacterized protein</fullName>
    </submittedName>
</protein>
<proteinExistence type="inferred from homology"/>
<dbReference type="PANTHER" id="PTHR15837:SF0">
    <property type="entry name" value="RAN GUANINE NUCLEOTIDE RELEASE FACTOR"/>
    <property type="match status" value="1"/>
</dbReference>
<dbReference type="GO" id="GO:0031267">
    <property type="term" value="F:small GTPase binding"/>
    <property type="evidence" value="ECO:0007669"/>
    <property type="project" value="TreeGrafter"/>
</dbReference>
<dbReference type="GO" id="GO:0044325">
    <property type="term" value="F:transmembrane transporter binding"/>
    <property type="evidence" value="ECO:0007669"/>
    <property type="project" value="TreeGrafter"/>
</dbReference>
<evidence type="ECO:0000256" key="3">
    <source>
        <dbReference type="ARBA" id="ARBA00022927"/>
    </source>
</evidence>
<organism evidence="5 6">
    <name type="scientific">Paralvinella palmiformis</name>
    <dbReference type="NCBI Taxonomy" id="53620"/>
    <lineage>
        <taxon>Eukaryota</taxon>
        <taxon>Metazoa</taxon>
        <taxon>Spiralia</taxon>
        <taxon>Lophotrochozoa</taxon>
        <taxon>Annelida</taxon>
        <taxon>Polychaeta</taxon>
        <taxon>Sedentaria</taxon>
        <taxon>Canalipalpata</taxon>
        <taxon>Terebellida</taxon>
        <taxon>Terebelliformia</taxon>
        <taxon>Alvinellidae</taxon>
        <taxon>Paralvinella</taxon>
    </lineage>
</organism>
<dbReference type="InterPro" id="IPR007681">
    <property type="entry name" value="Mog1"/>
</dbReference>
<evidence type="ECO:0000313" key="6">
    <source>
        <dbReference type="Proteomes" id="UP001208570"/>
    </source>
</evidence>
<feature type="transmembrane region" description="Helical" evidence="4">
    <location>
        <begin position="463"/>
        <end position="483"/>
    </location>
</feature>
<keyword evidence="4" id="KW-1133">Transmembrane helix</keyword>
<gene>
    <name evidence="5" type="ORF">LSH36_81g07035</name>
</gene>
<evidence type="ECO:0000256" key="2">
    <source>
        <dbReference type="ARBA" id="ARBA00022448"/>
    </source>
</evidence>
<dbReference type="SUPFAM" id="SSF55724">
    <property type="entry name" value="Mog1p/PsbP-like"/>
    <property type="match status" value="1"/>
</dbReference>
<keyword evidence="4" id="KW-0472">Membrane</keyword>
<dbReference type="GO" id="GO:0042391">
    <property type="term" value="P:regulation of membrane potential"/>
    <property type="evidence" value="ECO:0007669"/>
    <property type="project" value="TreeGrafter"/>
</dbReference>
<dbReference type="Proteomes" id="UP001208570">
    <property type="component" value="Unassembled WGS sequence"/>
</dbReference>
<dbReference type="Gene3D" id="3.40.1000.10">
    <property type="entry name" value="Mog1/PsbP, alpha/beta/alpha sandwich"/>
    <property type="match status" value="1"/>
</dbReference>
<dbReference type="EMBL" id="JAODUP010000081">
    <property type="protein sequence ID" value="KAK2163366.1"/>
    <property type="molecule type" value="Genomic_DNA"/>
</dbReference>
<evidence type="ECO:0000256" key="4">
    <source>
        <dbReference type="SAM" id="Phobius"/>
    </source>
</evidence>
<feature type="transmembrane region" description="Helical" evidence="4">
    <location>
        <begin position="313"/>
        <end position="331"/>
    </location>
</feature>
<dbReference type="GO" id="GO:0005085">
    <property type="term" value="F:guanyl-nucleotide exchange factor activity"/>
    <property type="evidence" value="ECO:0007669"/>
    <property type="project" value="TreeGrafter"/>
</dbReference>
<feature type="transmembrane region" description="Helical" evidence="4">
    <location>
        <begin position="510"/>
        <end position="527"/>
    </location>
</feature>
<sequence>MVKLGVERVQRQTTKLVPHLKYLSYEQQLVVLRLPSPLFIRQHRDMIQVYKIVNGVDRLDPRAFFNRTLSEPTRGHSQRLFVGRCQLEIRKTHSPIEWFRTGTHYQIMLSQPLPTIREVPDNQEVFVHGKTDQSITIDILEYVNEPDEQAIRTHLQELAISNESSDTEVISVDVITFDSLKITGCQKAYLLSSKQVVSKFNEDAKNVVGVHLGLFRLPDYSTDILLTFNDPTEIKSDSRTCHAGQSSSSGSGGSLGTFCDDNNATMRNYWYCNKIAFEMLFSNTGSNLTGTVGYQKQQYIPHMSTSVTIHAAYLPQVLSSLMYAAAGALFYKRSFNKSMFPILGTLLCFGVFNEHFTQLNVPFKLAYTFVIIARLIKVNDGVFTSRSYVLFVVVLFLAILDVRYDTMKSVVPYWTRIFPTAIAQFIRRPIWLKARLQGLRSKFGPLYLLYVSRTAIDSFGDVLFIRSLALISFVSANMAGCIFRPDNRSVIEQFYPGTTLAWRRCYHGKLMLLSLAAITVLICLQHIM</sequence>